<dbReference type="AlphaFoldDB" id="S9PWJ2"/>
<dbReference type="GO" id="GO:0030134">
    <property type="term" value="C:COPII-coated ER to Golgi transport vesicle"/>
    <property type="evidence" value="ECO:0007669"/>
    <property type="project" value="EnsemblFungi"/>
</dbReference>
<dbReference type="Proteomes" id="UP000016088">
    <property type="component" value="Unassembled WGS sequence"/>
</dbReference>
<accession>S9PWJ2</accession>
<keyword evidence="7" id="KW-1185">Reference proteome</keyword>
<dbReference type="HOGENOM" id="CLU_103851_1_1_1"/>
<dbReference type="GO" id="GO:0016020">
    <property type="term" value="C:membrane"/>
    <property type="evidence" value="ECO:0007669"/>
    <property type="project" value="UniProtKB-SubCell"/>
</dbReference>
<keyword evidence="4 5" id="KW-0472">Membrane</keyword>
<dbReference type="GO" id="GO:0005783">
    <property type="term" value="C:endoplasmic reticulum"/>
    <property type="evidence" value="ECO:0007669"/>
    <property type="project" value="EnsemblFungi"/>
</dbReference>
<evidence type="ECO:0000313" key="7">
    <source>
        <dbReference type="Proteomes" id="UP000016088"/>
    </source>
</evidence>
<feature type="transmembrane region" description="Helical" evidence="5">
    <location>
        <begin position="63"/>
        <end position="93"/>
    </location>
</feature>
<dbReference type="GO" id="GO:0005794">
    <property type="term" value="C:Golgi apparatus"/>
    <property type="evidence" value="ECO:0007669"/>
    <property type="project" value="EnsemblFungi"/>
</dbReference>
<evidence type="ECO:0000313" key="6">
    <source>
        <dbReference type="EMBL" id="EPX71848.1"/>
    </source>
</evidence>
<dbReference type="OrthoDB" id="63113at2759"/>
<dbReference type="InterPro" id="IPR004895">
    <property type="entry name" value="Prenylated_rab_accept_PRA1"/>
</dbReference>
<dbReference type="EMBL" id="KE503207">
    <property type="protein sequence ID" value="EPX71848.1"/>
    <property type="molecule type" value="Genomic_DNA"/>
</dbReference>
<evidence type="ECO:0000256" key="5">
    <source>
        <dbReference type="RuleBase" id="RU363107"/>
    </source>
</evidence>
<protein>
    <recommendedName>
        <fullName evidence="5">PRA1 family protein</fullName>
    </recommendedName>
</protein>
<evidence type="ECO:0000256" key="1">
    <source>
        <dbReference type="ARBA" id="ARBA00004141"/>
    </source>
</evidence>
<dbReference type="eggNOG" id="KOG3142">
    <property type="taxonomic scope" value="Eukaryota"/>
</dbReference>
<dbReference type="VEuPathDB" id="FungiDB:SOCG_03784"/>
<proteinExistence type="inferred from homology"/>
<dbReference type="GeneID" id="25032752"/>
<organism evidence="6 7">
    <name type="scientific">Schizosaccharomyces octosporus (strain yFS286)</name>
    <name type="common">Fission yeast</name>
    <name type="synonym">Octosporomyces octosporus</name>
    <dbReference type="NCBI Taxonomy" id="483514"/>
    <lineage>
        <taxon>Eukaryota</taxon>
        <taxon>Fungi</taxon>
        <taxon>Dikarya</taxon>
        <taxon>Ascomycota</taxon>
        <taxon>Taphrinomycotina</taxon>
        <taxon>Schizosaccharomycetes</taxon>
        <taxon>Schizosaccharomycetales</taxon>
        <taxon>Schizosaccharomycetaceae</taxon>
        <taxon>Schizosaccharomyces</taxon>
    </lineage>
</organism>
<dbReference type="PANTHER" id="PTHR19317:SF0">
    <property type="entry name" value="PRENYLATED RAB ACCEPTOR PROTEIN 1"/>
    <property type="match status" value="1"/>
</dbReference>
<dbReference type="GO" id="GO:0006888">
    <property type="term" value="P:endoplasmic reticulum to Golgi vesicle-mediated transport"/>
    <property type="evidence" value="ECO:0007669"/>
    <property type="project" value="EnsemblFungi"/>
</dbReference>
<reference evidence="6 7" key="1">
    <citation type="journal article" date="2011" name="Science">
        <title>Comparative functional genomics of the fission yeasts.</title>
        <authorList>
            <person name="Rhind N."/>
            <person name="Chen Z."/>
            <person name="Yassour M."/>
            <person name="Thompson D.A."/>
            <person name="Haas B.J."/>
            <person name="Habib N."/>
            <person name="Wapinski I."/>
            <person name="Roy S."/>
            <person name="Lin M.F."/>
            <person name="Heiman D.I."/>
            <person name="Young S.K."/>
            <person name="Furuya K."/>
            <person name="Guo Y."/>
            <person name="Pidoux A."/>
            <person name="Chen H.M."/>
            <person name="Robbertse B."/>
            <person name="Goldberg J.M."/>
            <person name="Aoki K."/>
            <person name="Bayne E.H."/>
            <person name="Berlin A.M."/>
            <person name="Desjardins C.A."/>
            <person name="Dobbs E."/>
            <person name="Dukaj L."/>
            <person name="Fan L."/>
            <person name="FitzGerald M.G."/>
            <person name="French C."/>
            <person name="Gujja S."/>
            <person name="Hansen K."/>
            <person name="Keifenheim D."/>
            <person name="Levin J.Z."/>
            <person name="Mosher R.A."/>
            <person name="Mueller C.A."/>
            <person name="Pfiffner J."/>
            <person name="Priest M."/>
            <person name="Russ C."/>
            <person name="Smialowska A."/>
            <person name="Swoboda P."/>
            <person name="Sykes S.M."/>
            <person name="Vaughn M."/>
            <person name="Vengrova S."/>
            <person name="Yoder R."/>
            <person name="Zeng Q."/>
            <person name="Allshire R."/>
            <person name="Baulcombe D."/>
            <person name="Birren B.W."/>
            <person name="Brown W."/>
            <person name="Ekwall K."/>
            <person name="Kellis M."/>
            <person name="Leatherwood J."/>
            <person name="Levin H."/>
            <person name="Margalit H."/>
            <person name="Martienssen R."/>
            <person name="Nieduszynski C.A."/>
            <person name="Spatafora J.W."/>
            <person name="Friedman N."/>
            <person name="Dalgaard J.Z."/>
            <person name="Baumann P."/>
            <person name="Niki H."/>
            <person name="Regev A."/>
            <person name="Nusbaum C."/>
        </authorList>
    </citation>
    <scope>NUCLEOTIDE SEQUENCE [LARGE SCALE GENOMIC DNA]</scope>
    <source>
        <strain evidence="7">yFS286</strain>
    </source>
</reference>
<dbReference type="GO" id="GO:0005777">
    <property type="term" value="C:peroxisome"/>
    <property type="evidence" value="ECO:0007669"/>
    <property type="project" value="EnsemblFungi"/>
</dbReference>
<evidence type="ECO:0000256" key="3">
    <source>
        <dbReference type="ARBA" id="ARBA00022989"/>
    </source>
</evidence>
<sequence>MSNYAFSKISENVQELVSSRSQYLSGFKSVGEFLDVRRVSRPENFGEAQSRVRFNLRRFSSNYLAIIAILAIYCLLTNVLLSIVIAAGAVGVYGIRKRQGNEVQIGQRVYTKSSLYTTLGCVLIPLGLFASPIQTIFWLVGASAVCVLGHGALFEPPVESAFEAVEQQV</sequence>
<dbReference type="RefSeq" id="XP_013019148.1">
    <property type="nucleotide sequence ID" value="XM_013163694.1"/>
</dbReference>
<comment type="similarity">
    <text evidence="5">Belongs to the PRA1 family.</text>
</comment>
<name>S9PWJ2_SCHOY</name>
<dbReference type="Pfam" id="PF03208">
    <property type="entry name" value="PRA1"/>
    <property type="match status" value="1"/>
</dbReference>
<keyword evidence="3 5" id="KW-1133">Transmembrane helix</keyword>
<gene>
    <name evidence="6" type="ORF">SOCG_03784</name>
</gene>
<keyword evidence="2 5" id="KW-0812">Transmembrane</keyword>
<evidence type="ECO:0000256" key="4">
    <source>
        <dbReference type="ARBA" id="ARBA00023136"/>
    </source>
</evidence>
<dbReference type="OMA" id="PWTVFFN"/>
<feature type="transmembrane region" description="Helical" evidence="5">
    <location>
        <begin position="114"/>
        <end position="130"/>
    </location>
</feature>
<dbReference type="PANTHER" id="PTHR19317">
    <property type="entry name" value="PRENYLATED RAB ACCEPTOR 1-RELATED"/>
    <property type="match status" value="1"/>
</dbReference>
<comment type="subcellular location">
    <subcellularLocation>
        <location evidence="1 5">Membrane</location>
        <topology evidence="1 5">Multi-pass membrane protein</topology>
    </subcellularLocation>
</comment>
<evidence type="ECO:0000256" key="2">
    <source>
        <dbReference type="ARBA" id="ARBA00022692"/>
    </source>
</evidence>